<sequence length="219" mass="22755">MVVPEQPTTQASPPAADGDAATAPTAGTPRARRVGNALLLTLIVGLLVATWASVAGALDLGAGSGAGAASGELAKDARSMDAAMDLLDGARSVTDLRAAGRMVGDLRLGIDDQRRALAGNDDQRVADIALRTHREIASVLDGWAVLEKLEDGDLAAWARREAPGVLRATNRLRDGLVAKAQDAVADDGLDIDHARARAVTLKVARYLVKTADAERARKV</sequence>
<evidence type="ECO:0000256" key="2">
    <source>
        <dbReference type="SAM" id="Phobius"/>
    </source>
</evidence>
<feature type="compositionally biased region" description="Low complexity" evidence="1">
    <location>
        <begin position="13"/>
        <end position="28"/>
    </location>
</feature>
<keyword evidence="2" id="KW-0472">Membrane</keyword>
<keyword evidence="4" id="KW-1185">Reference proteome</keyword>
<feature type="transmembrane region" description="Helical" evidence="2">
    <location>
        <begin position="37"/>
        <end position="58"/>
    </location>
</feature>
<feature type="compositionally biased region" description="Polar residues" evidence="1">
    <location>
        <begin position="1"/>
        <end position="12"/>
    </location>
</feature>
<name>A0A2T4UGI7_9ACTN</name>
<dbReference type="Proteomes" id="UP000240739">
    <property type="component" value="Unassembled WGS sequence"/>
</dbReference>
<keyword evidence="2" id="KW-1133">Transmembrane helix</keyword>
<dbReference type="AlphaFoldDB" id="A0A2T4UGI7"/>
<reference evidence="3 4" key="1">
    <citation type="submission" date="2018-03" db="EMBL/GenBank/DDBJ databases">
        <title>Aquarubrobacter algicola gen. nov., sp. nov., a novel actinobacterium isolated from shallow eutrophic lake during the end of cyanobacterial harmful algal blooms.</title>
        <authorList>
            <person name="Chun S.J."/>
        </authorList>
    </citation>
    <scope>NUCLEOTIDE SEQUENCE [LARGE SCALE GENOMIC DNA]</scope>
    <source>
        <strain evidence="3 4">Seoho-28</strain>
    </source>
</reference>
<dbReference type="EMBL" id="PYYB01000001">
    <property type="protein sequence ID" value="PTL58309.1"/>
    <property type="molecule type" value="Genomic_DNA"/>
</dbReference>
<protein>
    <submittedName>
        <fullName evidence="3">Uncharacterized protein</fullName>
    </submittedName>
</protein>
<feature type="region of interest" description="Disordered" evidence="1">
    <location>
        <begin position="1"/>
        <end position="28"/>
    </location>
</feature>
<evidence type="ECO:0000313" key="3">
    <source>
        <dbReference type="EMBL" id="PTL58309.1"/>
    </source>
</evidence>
<evidence type="ECO:0000256" key="1">
    <source>
        <dbReference type="SAM" id="MobiDB-lite"/>
    </source>
</evidence>
<accession>A0A2T4UGI7</accession>
<gene>
    <name evidence="3" type="ORF">C7Y72_00915</name>
</gene>
<keyword evidence="2" id="KW-0812">Transmembrane</keyword>
<comment type="caution">
    <text evidence="3">The sequence shown here is derived from an EMBL/GenBank/DDBJ whole genome shotgun (WGS) entry which is preliminary data.</text>
</comment>
<proteinExistence type="predicted"/>
<organism evidence="3 4">
    <name type="scientific">Paraconexibacter algicola</name>
    <dbReference type="NCBI Taxonomy" id="2133960"/>
    <lineage>
        <taxon>Bacteria</taxon>
        <taxon>Bacillati</taxon>
        <taxon>Actinomycetota</taxon>
        <taxon>Thermoleophilia</taxon>
        <taxon>Solirubrobacterales</taxon>
        <taxon>Paraconexibacteraceae</taxon>
        <taxon>Paraconexibacter</taxon>
    </lineage>
</organism>
<evidence type="ECO:0000313" key="4">
    <source>
        <dbReference type="Proteomes" id="UP000240739"/>
    </source>
</evidence>